<feature type="region of interest" description="Disordered" evidence="1">
    <location>
        <begin position="1"/>
        <end position="93"/>
    </location>
</feature>
<dbReference type="EMBL" id="OBEL01000001">
    <property type="protein sequence ID" value="SNZ08856.1"/>
    <property type="molecule type" value="Genomic_DNA"/>
</dbReference>
<feature type="compositionally biased region" description="Low complexity" evidence="1">
    <location>
        <begin position="74"/>
        <end position="84"/>
    </location>
</feature>
<keyword evidence="3" id="KW-1185">Reference proteome</keyword>
<dbReference type="AlphaFoldDB" id="A0A285NLX2"/>
<reference evidence="2 3" key="1">
    <citation type="submission" date="2017-09" db="EMBL/GenBank/DDBJ databases">
        <authorList>
            <person name="Ehlers B."/>
            <person name="Leendertz F.H."/>
        </authorList>
    </citation>
    <scope>NUCLEOTIDE SEQUENCE [LARGE SCALE GENOMIC DNA]</scope>
    <source>
        <strain evidence="2 3">DSM 18289</strain>
    </source>
</reference>
<sequence length="131" mass="14448">MDLSVQKMQPPASVQGKSAAKRTSRSGAVTEEDAVESAERDQKVRFTHGNTGYETIDPDQQDNQEKDARKQKRQLGQQQLLSGEDLSELNSSMETAQIAEKSADGLMKIRAYQSAPAPAVSDDEPHFDRNI</sequence>
<name>A0A285NLX2_9HYPH</name>
<dbReference type="RefSeq" id="WP_097152957.1">
    <property type="nucleotide sequence ID" value="NZ_OBEL01000001.1"/>
</dbReference>
<dbReference type="Proteomes" id="UP000219439">
    <property type="component" value="Unassembled WGS sequence"/>
</dbReference>
<evidence type="ECO:0000313" key="2">
    <source>
        <dbReference type="EMBL" id="SNZ08856.1"/>
    </source>
</evidence>
<proteinExistence type="predicted"/>
<evidence type="ECO:0000313" key="3">
    <source>
        <dbReference type="Proteomes" id="UP000219439"/>
    </source>
</evidence>
<gene>
    <name evidence="2" type="ORF">SAMN06265368_1848</name>
</gene>
<accession>A0A285NLX2</accession>
<organism evidence="2 3">
    <name type="scientific">Cohaesibacter gelatinilyticus</name>
    <dbReference type="NCBI Taxonomy" id="372072"/>
    <lineage>
        <taxon>Bacteria</taxon>
        <taxon>Pseudomonadati</taxon>
        <taxon>Pseudomonadota</taxon>
        <taxon>Alphaproteobacteria</taxon>
        <taxon>Hyphomicrobiales</taxon>
        <taxon>Cohaesibacteraceae</taxon>
    </lineage>
</organism>
<dbReference type="OrthoDB" id="8452189at2"/>
<protein>
    <submittedName>
        <fullName evidence="2">Uncharacterized protein</fullName>
    </submittedName>
</protein>
<evidence type="ECO:0000256" key="1">
    <source>
        <dbReference type="SAM" id="MobiDB-lite"/>
    </source>
</evidence>